<dbReference type="AlphaFoldDB" id="A0A350HAE6"/>
<proteinExistence type="predicted"/>
<name>A0A350HAE6_UNCW3</name>
<dbReference type="Gene3D" id="3.90.550.10">
    <property type="entry name" value="Spore Coat Polysaccharide Biosynthesis Protein SpsA, Chain A"/>
    <property type="match status" value="1"/>
</dbReference>
<dbReference type="GO" id="GO:0016757">
    <property type="term" value="F:glycosyltransferase activity"/>
    <property type="evidence" value="ECO:0007669"/>
    <property type="project" value="UniProtKB-KW"/>
</dbReference>
<organism evidence="10 11">
    <name type="scientific">candidate division WOR-3 bacterium</name>
    <dbReference type="NCBI Taxonomy" id="2052148"/>
    <lineage>
        <taxon>Bacteria</taxon>
        <taxon>Bacteria division WOR-3</taxon>
    </lineage>
</organism>
<dbReference type="SUPFAM" id="SSF53448">
    <property type="entry name" value="Nucleotide-diphospho-sugar transferases"/>
    <property type="match status" value="1"/>
</dbReference>
<dbReference type="EMBL" id="DMZY01000144">
    <property type="protein sequence ID" value="HAV92512.1"/>
    <property type="molecule type" value="Genomic_DNA"/>
</dbReference>
<evidence type="ECO:0000256" key="8">
    <source>
        <dbReference type="SAM" id="Phobius"/>
    </source>
</evidence>
<keyword evidence="2" id="KW-0328">Glycosyltransferase</keyword>
<evidence type="ECO:0000256" key="5">
    <source>
        <dbReference type="ARBA" id="ARBA00022985"/>
    </source>
</evidence>
<evidence type="ECO:0000256" key="1">
    <source>
        <dbReference type="ARBA" id="ARBA00022475"/>
    </source>
</evidence>
<keyword evidence="7 8" id="KW-0472">Membrane</keyword>
<evidence type="ECO:0000256" key="7">
    <source>
        <dbReference type="ARBA" id="ARBA00023136"/>
    </source>
</evidence>
<gene>
    <name evidence="10" type="ORF">DCW38_04950</name>
</gene>
<evidence type="ECO:0000313" key="10">
    <source>
        <dbReference type="EMBL" id="HAV92512.1"/>
    </source>
</evidence>
<dbReference type="Pfam" id="PF00535">
    <property type="entry name" value="Glycos_transf_2"/>
    <property type="match status" value="1"/>
</dbReference>
<keyword evidence="3" id="KW-0808">Transferase</keyword>
<keyword evidence="1" id="KW-1003">Cell membrane</keyword>
<dbReference type="PANTHER" id="PTHR48090">
    <property type="entry name" value="UNDECAPRENYL-PHOSPHATE 4-DEOXY-4-FORMAMIDO-L-ARABINOSE TRANSFERASE-RELATED"/>
    <property type="match status" value="1"/>
</dbReference>
<dbReference type="PANTHER" id="PTHR48090:SF3">
    <property type="entry name" value="UNDECAPRENYL-PHOSPHATE 4-DEOXY-4-FORMAMIDO-L-ARABINOSE TRANSFERASE"/>
    <property type="match status" value="1"/>
</dbReference>
<keyword evidence="5" id="KW-0448">Lipopolysaccharide biosynthesis</keyword>
<keyword evidence="6 8" id="KW-1133">Transmembrane helix</keyword>
<evidence type="ECO:0000256" key="4">
    <source>
        <dbReference type="ARBA" id="ARBA00022692"/>
    </source>
</evidence>
<sequence>MSPIKVSVISSAFNEGENVPILVKLFDEFNKKHEMSYELVLIDDGSKDNTFEMMKESEKKYAQIHIAKHRKNFGKTEGILTGLKNSTGSIIAIYDTDMQYSLDELPKMVDRIEKDGFDICTGWKQGKYTKAFVSKVYNHLSRKMFNLPIHDQNGLKVMKREIFSEIHLRKEWHRYIISLAVNKGFTVCEEKVTLHQRQFGESKYGGSFRVFIGIFDMMTVKFVISFLKKPMLFFGVLGGSLFLLGILVGLIALVLRFAFNLGFRPLLYLVMLLILSGLMLFAIGFIAELMAIVFEEMEEMKKRIK</sequence>
<feature type="domain" description="Glycosyltransferase 2-like" evidence="9">
    <location>
        <begin position="7"/>
        <end position="135"/>
    </location>
</feature>
<evidence type="ECO:0000256" key="2">
    <source>
        <dbReference type="ARBA" id="ARBA00022676"/>
    </source>
</evidence>
<accession>A0A350HAE6</accession>
<evidence type="ECO:0000256" key="6">
    <source>
        <dbReference type="ARBA" id="ARBA00022989"/>
    </source>
</evidence>
<feature type="transmembrane region" description="Helical" evidence="8">
    <location>
        <begin position="267"/>
        <end position="294"/>
    </location>
</feature>
<comment type="caution">
    <text evidence="10">The sequence shown here is derived from an EMBL/GenBank/DDBJ whole genome shotgun (WGS) entry which is preliminary data.</text>
</comment>
<dbReference type="InterPro" id="IPR050256">
    <property type="entry name" value="Glycosyltransferase_2"/>
</dbReference>
<dbReference type="CDD" id="cd04179">
    <property type="entry name" value="DPM_DPG-synthase_like"/>
    <property type="match status" value="1"/>
</dbReference>
<protein>
    <recommendedName>
        <fullName evidence="9">Glycosyltransferase 2-like domain-containing protein</fullName>
    </recommendedName>
</protein>
<dbReference type="GO" id="GO:0009103">
    <property type="term" value="P:lipopolysaccharide biosynthetic process"/>
    <property type="evidence" value="ECO:0007669"/>
    <property type="project" value="UniProtKB-KW"/>
</dbReference>
<evidence type="ECO:0000313" key="11">
    <source>
        <dbReference type="Proteomes" id="UP000264062"/>
    </source>
</evidence>
<feature type="transmembrane region" description="Helical" evidence="8">
    <location>
        <begin position="231"/>
        <end position="255"/>
    </location>
</feature>
<keyword evidence="4 8" id="KW-0812">Transmembrane</keyword>
<dbReference type="InterPro" id="IPR001173">
    <property type="entry name" value="Glyco_trans_2-like"/>
</dbReference>
<reference evidence="10 11" key="1">
    <citation type="journal article" date="2018" name="Nat. Biotechnol.">
        <title>A standardized bacterial taxonomy based on genome phylogeny substantially revises the tree of life.</title>
        <authorList>
            <person name="Parks D.H."/>
            <person name="Chuvochina M."/>
            <person name="Waite D.W."/>
            <person name="Rinke C."/>
            <person name="Skarshewski A."/>
            <person name="Chaumeil P.A."/>
            <person name="Hugenholtz P."/>
        </authorList>
    </citation>
    <scope>NUCLEOTIDE SEQUENCE [LARGE SCALE GENOMIC DNA]</scope>
    <source>
        <strain evidence="10">UBA9956</strain>
    </source>
</reference>
<dbReference type="GO" id="GO:0005886">
    <property type="term" value="C:plasma membrane"/>
    <property type="evidence" value="ECO:0007669"/>
    <property type="project" value="TreeGrafter"/>
</dbReference>
<dbReference type="Proteomes" id="UP000264062">
    <property type="component" value="Unassembled WGS sequence"/>
</dbReference>
<evidence type="ECO:0000259" key="9">
    <source>
        <dbReference type="Pfam" id="PF00535"/>
    </source>
</evidence>
<dbReference type="InterPro" id="IPR029044">
    <property type="entry name" value="Nucleotide-diphossugar_trans"/>
</dbReference>
<evidence type="ECO:0000256" key="3">
    <source>
        <dbReference type="ARBA" id="ARBA00022679"/>
    </source>
</evidence>
<feature type="transmembrane region" description="Helical" evidence="8">
    <location>
        <begin position="206"/>
        <end position="224"/>
    </location>
</feature>